<proteinExistence type="predicted"/>
<feature type="compositionally biased region" description="Gly residues" evidence="1">
    <location>
        <begin position="84"/>
        <end position="97"/>
    </location>
</feature>
<dbReference type="EMBL" id="JAMOIL010000008">
    <property type="protein sequence ID" value="MCM0620181.1"/>
    <property type="molecule type" value="Genomic_DNA"/>
</dbReference>
<evidence type="ECO:0000313" key="2">
    <source>
        <dbReference type="EMBL" id="MCM0620181.1"/>
    </source>
</evidence>
<feature type="region of interest" description="Disordered" evidence="1">
    <location>
        <begin position="1"/>
        <end position="22"/>
    </location>
</feature>
<name>A0A9X2IDW3_9ACTN</name>
<keyword evidence="3" id="KW-1185">Reference proteome</keyword>
<protein>
    <submittedName>
        <fullName evidence="2">Antitoxin</fullName>
    </submittedName>
</protein>
<reference evidence="2" key="1">
    <citation type="submission" date="2022-05" db="EMBL/GenBank/DDBJ databases">
        <authorList>
            <person name="Tuo L."/>
        </authorList>
    </citation>
    <scope>NUCLEOTIDE SEQUENCE</scope>
    <source>
        <strain evidence="2">BSK12Z-4</strain>
    </source>
</reference>
<accession>A0A9X2IDW3</accession>
<evidence type="ECO:0000313" key="3">
    <source>
        <dbReference type="Proteomes" id="UP001139485"/>
    </source>
</evidence>
<organism evidence="2 3">
    <name type="scientific">Nocardioides bruguierae</name>
    <dbReference type="NCBI Taxonomy" id="2945102"/>
    <lineage>
        <taxon>Bacteria</taxon>
        <taxon>Bacillati</taxon>
        <taxon>Actinomycetota</taxon>
        <taxon>Actinomycetes</taxon>
        <taxon>Propionibacteriales</taxon>
        <taxon>Nocardioidaceae</taxon>
        <taxon>Nocardioides</taxon>
    </lineage>
</organism>
<evidence type="ECO:0000256" key="1">
    <source>
        <dbReference type="SAM" id="MobiDB-lite"/>
    </source>
</evidence>
<dbReference type="InterPro" id="IPR028037">
    <property type="entry name" value="Antitoxin_Rv0909/MT0933"/>
</dbReference>
<dbReference type="AlphaFoldDB" id="A0A9X2IDW3"/>
<feature type="compositionally biased region" description="Basic and acidic residues" evidence="1">
    <location>
        <begin position="1"/>
        <end position="11"/>
    </location>
</feature>
<dbReference type="RefSeq" id="WP_250826850.1">
    <property type="nucleotide sequence ID" value="NZ_JAMOIL010000008.1"/>
</dbReference>
<dbReference type="Pfam" id="PF14013">
    <property type="entry name" value="MT0933_antitox"/>
    <property type="match status" value="1"/>
</dbReference>
<comment type="caution">
    <text evidence="2">The sequence shown here is derived from an EMBL/GenBank/DDBJ whole genome shotgun (WGS) entry which is preliminary data.</text>
</comment>
<gene>
    <name evidence="2" type="ORF">M8330_07715</name>
</gene>
<feature type="region of interest" description="Disordered" evidence="1">
    <location>
        <begin position="48"/>
        <end position="97"/>
    </location>
</feature>
<dbReference type="Proteomes" id="UP001139485">
    <property type="component" value="Unassembled WGS sequence"/>
</dbReference>
<sequence length="97" mass="10127">MGFLDKARRQLDTPANRQRLTQLRGRVADTVAKNETKIGQGLDKAAAAVDQRTKGKHHARISQGVAGAKKGVSYLGRKPSSADGGPGTTDGSTGGTR</sequence>